<dbReference type="Pfam" id="PF02322">
    <property type="entry name" value="Cyt_bd_oxida_II"/>
    <property type="match status" value="1"/>
</dbReference>
<proteinExistence type="inferred from homology"/>
<feature type="transmembrane region" description="Helical" evidence="7">
    <location>
        <begin position="6"/>
        <end position="34"/>
    </location>
</feature>
<evidence type="ECO:0000313" key="8">
    <source>
        <dbReference type="EMBL" id="BCJ87047.1"/>
    </source>
</evidence>
<feature type="transmembrane region" description="Helical" evidence="7">
    <location>
        <begin position="161"/>
        <end position="185"/>
    </location>
</feature>
<feature type="transmembrane region" description="Helical" evidence="7">
    <location>
        <begin position="234"/>
        <end position="252"/>
    </location>
</feature>
<evidence type="ECO:0000256" key="7">
    <source>
        <dbReference type="SAM" id="Phobius"/>
    </source>
</evidence>
<comment type="similarity">
    <text evidence="2">Belongs to the cytochrome ubiquinol oxidase subunit 2 family.</text>
</comment>
<dbReference type="InterPro" id="IPR003317">
    <property type="entry name" value="Cyt-d_oxidase_su2"/>
</dbReference>
<keyword evidence="9" id="KW-1185">Reference proteome</keyword>
<feature type="transmembrane region" description="Helical" evidence="7">
    <location>
        <begin position="259"/>
        <end position="282"/>
    </location>
</feature>
<accession>A0A7I8DAN1</accession>
<evidence type="ECO:0000256" key="4">
    <source>
        <dbReference type="ARBA" id="ARBA00022692"/>
    </source>
</evidence>
<feature type="transmembrane region" description="Helical" evidence="7">
    <location>
        <begin position="302"/>
        <end position="326"/>
    </location>
</feature>
<dbReference type="Proteomes" id="UP000593802">
    <property type="component" value="Chromosome"/>
</dbReference>
<evidence type="ECO:0000256" key="2">
    <source>
        <dbReference type="ARBA" id="ARBA00007543"/>
    </source>
</evidence>
<dbReference type="AlphaFoldDB" id="A0A7I8DAN1"/>
<name>A0A7I8DAN1_9BACL</name>
<keyword evidence="6 7" id="KW-0472">Membrane</keyword>
<dbReference type="GO" id="GO:0005886">
    <property type="term" value="C:plasma membrane"/>
    <property type="evidence" value="ECO:0007669"/>
    <property type="project" value="UniProtKB-SubCell"/>
</dbReference>
<keyword evidence="3" id="KW-1003">Cell membrane</keyword>
<evidence type="ECO:0000256" key="5">
    <source>
        <dbReference type="ARBA" id="ARBA00022989"/>
    </source>
</evidence>
<dbReference type="KEGG" id="eff:skT53_20320"/>
<sequence length="336" mass="37731">MSIELLGITILWLFLLGYVIVASIDFGAGFFALYGKWTGTGEIVNQVIQRYLSPVWEVTNVFLIFFVVGIVGFFPDTAYYYGTALLVPASIALVLLAIRGSFYAFDHYGKTNTVFLFLYGFTGLLIPASLATVLTISIGGFVEKQGNNVVLLMGKLFASPYSWSVVFLALVSVLFISASFLTYYANRAQDKQAEELLRTWAVFWSFPTIFASFLVFLSLRNHNLEFFNNMLDVSWLFILSFAFFLCAVSLLIRKKSYGLAFIFVMLQFASAFFGYGIGHMPYLLYPYVTIYSGVNNPIMAEALVWAFVGGLCLLVPSLYLLMRLFLFNAGYVQGRK</sequence>
<reference evidence="8 9" key="1">
    <citation type="submission" date="2020-08" db="EMBL/GenBank/DDBJ databases">
        <title>Complete Genome Sequence of Effusibacillus dendaii Strain skT53, Isolated from Farmland soil.</title>
        <authorList>
            <person name="Konishi T."/>
            <person name="Kawasaki H."/>
        </authorList>
    </citation>
    <scope>NUCLEOTIDE SEQUENCE [LARGE SCALE GENOMIC DNA]</scope>
    <source>
        <strain evidence="9">skT53</strain>
    </source>
</reference>
<feature type="transmembrane region" description="Helical" evidence="7">
    <location>
        <begin position="197"/>
        <end position="219"/>
    </location>
</feature>
<evidence type="ECO:0000256" key="3">
    <source>
        <dbReference type="ARBA" id="ARBA00022475"/>
    </source>
</evidence>
<dbReference type="RefSeq" id="WP_200756668.1">
    <property type="nucleotide sequence ID" value="NZ_AP023366.1"/>
</dbReference>
<evidence type="ECO:0000256" key="1">
    <source>
        <dbReference type="ARBA" id="ARBA00004651"/>
    </source>
</evidence>
<feature type="transmembrane region" description="Helical" evidence="7">
    <location>
        <begin position="80"/>
        <end position="102"/>
    </location>
</feature>
<feature type="transmembrane region" description="Helical" evidence="7">
    <location>
        <begin position="55"/>
        <end position="74"/>
    </location>
</feature>
<organism evidence="8 9">
    <name type="scientific">Effusibacillus dendaii</name>
    <dbReference type="NCBI Taxonomy" id="2743772"/>
    <lineage>
        <taxon>Bacteria</taxon>
        <taxon>Bacillati</taxon>
        <taxon>Bacillota</taxon>
        <taxon>Bacilli</taxon>
        <taxon>Bacillales</taxon>
        <taxon>Alicyclobacillaceae</taxon>
        <taxon>Effusibacillus</taxon>
    </lineage>
</organism>
<dbReference type="EMBL" id="AP023366">
    <property type="protein sequence ID" value="BCJ87047.1"/>
    <property type="molecule type" value="Genomic_DNA"/>
</dbReference>
<gene>
    <name evidence="8" type="ORF">skT53_20320</name>
</gene>
<protein>
    <submittedName>
        <fullName evidence="8">Cytochrome D ubiquinol oxidase subunit II</fullName>
    </submittedName>
</protein>
<keyword evidence="4 7" id="KW-0812">Transmembrane</keyword>
<comment type="subcellular location">
    <subcellularLocation>
        <location evidence="1">Cell membrane</location>
        <topology evidence="1">Multi-pass membrane protein</topology>
    </subcellularLocation>
</comment>
<feature type="transmembrane region" description="Helical" evidence="7">
    <location>
        <begin position="114"/>
        <end position="141"/>
    </location>
</feature>
<evidence type="ECO:0000256" key="6">
    <source>
        <dbReference type="ARBA" id="ARBA00023136"/>
    </source>
</evidence>
<keyword evidence="5 7" id="KW-1133">Transmembrane helix</keyword>
<evidence type="ECO:0000313" key="9">
    <source>
        <dbReference type="Proteomes" id="UP000593802"/>
    </source>
</evidence>